<evidence type="ECO:0000313" key="2">
    <source>
        <dbReference type="Proteomes" id="UP000069902"/>
    </source>
</evidence>
<dbReference type="AlphaFoldDB" id="A0A0U5JBR0"/>
<dbReference type="Gene3D" id="3.90.70.20">
    <property type="match status" value="1"/>
</dbReference>
<keyword evidence="2" id="KW-1185">Reference proteome</keyword>
<accession>A0A0U5JBR0</accession>
<proteinExistence type="predicted"/>
<dbReference type="InParanoid" id="A0A0U5JBR0"/>
<name>A0A0U5JBR0_9BACT</name>
<dbReference type="PATRIC" id="fig|389348.3.peg.195"/>
<dbReference type="RefSeq" id="WP_059059706.1">
    <property type="nucleotide sequence ID" value="NZ_LN879502.1"/>
</dbReference>
<dbReference type="EMBL" id="LN879502">
    <property type="protein sequence ID" value="CUI15807.1"/>
    <property type="molecule type" value="Genomic_DNA"/>
</dbReference>
<organism evidence="1 2">
    <name type="scientific">Candidatus Protochlamydia naegleriophila</name>
    <dbReference type="NCBI Taxonomy" id="389348"/>
    <lineage>
        <taxon>Bacteria</taxon>
        <taxon>Pseudomonadati</taxon>
        <taxon>Chlamydiota</taxon>
        <taxon>Chlamydiia</taxon>
        <taxon>Parachlamydiales</taxon>
        <taxon>Parachlamydiaceae</taxon>
        <taxon>Candidatus Protochlamydia</taxon>
    </lineage>
</organism>
<sequence>MKINNKISLNESLTTEKQVAAFLNPNLYLTKKLEKQKALSINFQTLVPKAPQALQTLTSYKFCYITLASCFALFVHYQLMYKSYDRCASIHCDVSIEELRKGYTRMMTCVYIGMLGCIGNLARALTPYSYDDESISSNCLVKSRNGAKKQHGYVFSSKPFQASALSSLPGVSIFSKPFSITKQRIAPGVCNGMSWWFIILYLYSIKNELNLESRAEKIAYFFKDGAPKQSLFIQALQDFFFSTPNNWKLFCNQYSKLDEEEALKAESLVYLRDYTFISKVFNVSYNNHFTFDISDESTLPDLKTIPEGIYKIGVHSHTMVFIKEQSRTMLFDPNYGLYELEPEQFVRSFNQFCKLYMGKGHSYGILQGISLNSFCFGSSKLFAHTYIGQDHIDLKNPFSWSESTKQSNP</sequence>
<reference evidence="2" key="1">
    <citation type="submission" date="2015-09" db="EMBL/GenBank/DDBJ databases">
        <authorList>
            <person name="Bertelli C."/>
        </authorList>
    </citation>
    <scope>NUCLEOTIDE SEQUENCE [LARGE SCALE GENOMIC DNA]</scope>
    <source>
        <strain evidence="2">KNic</strain>
    </source>
</reference>
<dbReference type="KEGG" id="pnl:PNK_0169"/>
<evidence type="ECO:0000313" key="1">
    <source>
        <dbReference type="EMBL" id="CUI15807.1"/>
    </source>
</evidence>
<gene>
    <name evidence="1" type="ORF">PNK_0169</name>
</gene>
<protein>
    <submittedName>
        <fullName evidence="1">Uncharacterized protein</fullName>
    </submittedName>
</protein>
<dbReference type="Proteomes" id="UP000069902">
    <property type="component" value="Chromosome cPNK"/>
</dbReference>